<keyword evidence="1" id="KW-1133">Transmembrane helix</keyword>
<dbReference type="Pfam" id="PF01551">
    <property type="entry name" value="Peptidase_M23"/>
    <property type="match status" value="1"/>
</dbReference>
<dbReference type="InterPro" id="IPR011055">
    <property type="entry name" value="Dup_hybrid_motif"/>
</dbReference>
<keyword evidence="1" id="KW-0812">Transmembrane</keyword>
<sequence length="459" mass="51410">MQRKVLDSLIARGSFIGIIASKSCNVQKSLEEFAHSLCGNAPFLFVEYSSIEGSARNFLLKLREKQATGVKTIFVLFKKGIDEEAGKLLCSMRMTILLSANGEEIDSEVLSDLDALGPFDPSFFWWIAPKPQQKKFRYLKDHIAKSIIKPFLSAEDVEASPKTAASTFQALLEIRILRENKLVGFPKLFRKFFIPLCVIAVIIPFVVPSKLVSLPSMMRNMKSEMAMYSDAPYFDYTFNGTESFERIARYAVGRFTAVVTNESTLGSYVSETLDKNGFSKDSWKKDRLHIPPQGTSIRFSIPDNITNPSYDSIAPAWKYFTKMIADSVAYVTELYHPKATPGVRLHPAWDVASRSGARILAPFSGKAWTFQDERGGIVIGIADKKHVVLFMHCDQLLYLDGQNVMQGDPVATVGTTGHTTGPHVHLVTGFVNKNGKKRLGNIRYTIVNPITWYFSIQKE</sequence>
<comment type="caution">
    <text evidence="3">The sequence shown here is derived from an EMBL/GenBank/DDBJ whole genome shotgun (WGS) entry which is preliminary data.</text>
</comment>
<dbReference type="InterPro" id="IPR016047">
    <property type="entry name" value="M23ase_b-sheet_dom"/>
</dbReference>
<name>A0A2M9AAG3_9BACT</name>
<evidence type="ECO:0000313" key="3">
    <source>
        <dbReference type="EMBL" id="PJJ42726.1"/>
    </source>
</evidence>
<dbReference type="CDD" id="cd12797">
    <property type="entry name" value="M23_peptidase"/>
    <property type="match status" value="1"/>
</dbReference>
<dbReference type="InterPro" id="IPR050570">
    <property type="entry name" value="Cell_wall_metabolism_enzyme"/>
</dbReference>
<proteinExistence type="predicted"/>
<dbReference type="RefSeq" id="WP_100426570.1">
    <property type="nucleotide sequence ID" value="NZ_PGEX01000001.1"/>
</dbReference>
<evidence type="ECO:0000256" key="1">
    <source>
        <dbReference type="SAM" id="Phobius"/>
    </source>
</evidence>
<dbReference type="GO" id="GO:0004222">
    <property type="term" value="F:metalloendopeptidase activity"/>
    <property type="evidence" value="ECO:0007669"/>
    <property type="project" value="TreeGrafter"/>
</dbReference>
<keyword evidence="1" id="KW-0472">Membrane</keyword>
<dbReference type="OrthoDB" id="9761906at2"/>
<dbReference type="Gene3D" id="2.70.70.10">
    <property type="entry name" value="Glucose Permease (Domain IIA)"/>
    <property type="match status" value="1"/>
</dbReference>
<feature type="domain" description="M23ase beta-sheet core" evidence="2">
    <location>
        <begin position="345"/>
        <end position="426"/>
    </location>
</feature>
<keyword evidence="4" id="KW-1185">Reference proteome</keyword>
<dbReference type="PANTHER" id="PTHR21666">
    <property type="entry name" value="PEPTIDASE-RELATED"/>
    <property type="match status" value="1"/>
</dbReference>
<organism evidence="3 4">
    <name type="scientific">Hallerella succinigenes</name>
    <dbReference type="NCBI Taxonomy" id="1896222"/>
    <lineage>
        <taxon>Bacteria</taxon>
        <taxon>Pseudomonadati</taxon>
        <taxon>Fibrobacterota</taxon>
        <taxon>Fibrobacteria</taxon>
        <taxon>Fibrobacterales</taxon>
        <taxon>Fibrobacteraceae</taxon>
        <taxon>Hallerella</taxon>
    </lineage>
</organism>
<evidence type="ECO:0000313" key="4">
    <source>
        <dbReference type="Proteomes" id="UP000231134"/>
    </source>
</evidence>
<dbReference type="AlphaFoldDB" id="A0A2M9AAG3"/>
<gene>
    <name evidence="3" type="ORF">BGX16_2770</name>
</gene>
<feature type="transmembrane region" description="Helical" evidence="1">
    <location>
        <begin position="192"/>
        <end position="212"/>
    </location>
</feature>
<accession>A0A2M9AAG3</accession>
<evidence type="ECO:0000259" key="2">
    <source>
        <dbReference type="Pfam" id="PF01551"/>
    </source>
</evidence>
<dbReference type="SUPFAM" id="SSF51261">
    <property type="entry name" value="Duplicated hybrid motif"/>
    <property type="match status" value="1"/>
</dbReference>
<dbReference type="PANTHER" id="PTHR21666:SF270">
    <property type="entry name" value="MUREIN HYDROLASE ACTIVATOR ENVC"/>
    <property type="match status" value="1"/>
</dbReference>
<reference evidence="3 4" key="1">
    <citation type="submission" date="2017-11" db="EMBL/GenBank/DDBJ databases">
        <title>Animal gut microbial communities from fecal samples from Wisconsin, USA.</title>
        <authorList>
            <person name="Neumann A."/>
        </authorList>
    </citation>
    <scope>NUCLEOTIDE SEQUENCE [LARGE SCALE GENOMIC DNA]</scope>
    <source>
        <strain evidence="3 4">UWS3</strain>
    </source>
</reference>
<dbReference type="Proteomes" id="UP000231134">
    <property type="component" value="Unassembled WGS sequence"/>
</dbReference>
<dbReference type="EMBL" id="PGEX01000001">
    <property type="protein sequence ID" value="PJJ42726.1"/>
    <property type="molecule type" value="Genomic_DNA"/>
</dbReference>
<protein>
    <submittedName>
        <fullName evidence="3">Peptidase M23-like protein</fullName>
    </submittedName>
</protein>